<accession>A0ABV6SHF2</accession>
<dbReference type="EMBL" id="JBHLSS010000034">
    <property type="protein sequence ID" value="MFC0708976.1"/>
    <property type="molecule type" value="Genomic_DNA"/>
</dbReference>
<gene>
    <name evidence="1" type="ORF">ACFFGX_04945</name>
    <name evidence="2" type="ORF">ACFFGX_05005</name>
</gene>
<comment type="caution">
    <text evidence="1">The sequence shown here is derived from an EMBL/GenBank/DDBJ whole genome shotgun (WGS) entry which is preliminary data.</text>
</comment>
<evidence type="ECO:0000313" key="3">
    <source>
        <dbReference type="Proteomes" id="UP001589891"/>
    </source>
</evidence>
<keyword evidence="3" id="KW-1185">Reference proteome</keyword>
<proteinExistence type="predicted"/>
<dbReference type="RefSeq" id="WP_376943424.1">
    <property type="nucleotide sequence ID" value="NZ_CP171449.1"/>
</dbReference>
<reference evidence="1 3" key="1">
    <citation type="submission" date="2024-09" db="EMBL/GenBank/DDBJ databases">
        <authorList>
            <person name="Sun Q."/>
            <person name="Mori K."/>
        </authorList>
    </citation>
    <scope>NUCLEOTIDE SEQUENCE [LARGE SCALE GENOMIC DNA]</scope>
    <source>
        <strain evidence="1 3">NCAIM B.01794</strain>
    </source>
</reference>
<evidence type="ECO:0000313" key="1">
    <source>
        <dbReference type="EMBL" id="MFC0708964.1"/>
    </source>
</evidence>
<sequence length="80" mass="9173">MSKLNKRELQMLEWVWVAEIKGRLPLQTNSKVAEKLFLDGLLIRGSIVISGARVEGYWLSHAGRLSYCMNCDDFEESRNA</sequence>
<dbReference type="EMBL" id="JBHLSS010000033">
    <property type="protein sequence ID" value="MFC0708964.1"/>
    <property type="molecule type" value="Genomic_DNA"/>
</dbReference>
<evidence type="ECO:0000313" key="2">
    <source>
        <dbReference type="EMBL" id="MFC0708976.1"/>
    </source>
</evidence>
<dbReference type="Proteomes" id="UP001589891">
    <property type="component" value="Unassembled WGS sequence"/>
</dbReference>
<protein>
    <submittedName>
        <fullName evidence="1">Uncharacterized protein</fullName>
    </submittedName>
</protein>
<name>A0ABV6SHF2_AZOPA</name>
<organism evidence="1 3">
    <name type="scientific">Azorhizophilus paspali</name>
    <name type="common">Azotobacter paspali</name>
    <dbReference type="NCBI Taxonomy" id="69963"/>
    <lineage>
        <taxon>Bacteria</taxon>
        <taxon>Pseudomonadati</taxon>
        <taxon>Pseudomonadota</taxon>
        <taxon>Gammaproteobacteria</taxon>
        <taxon>Pseudomonadales</taxon>
        <taxon>Pseudomonadaceae</taxon>
        <taxon>Azorhizophilus</taxon>
    </lineage>
</organism>